<dbReference type="Gene3D" id="1.10.10.10">
    <property type="entry name" value="Winged helix-like DNA-binding domain superfamily/Winged helix DNA-binding domain"/>
    <property type="match status" value="1"/>
</dbReference>
<proteinExistence type="inferred from homology"/>
<keyword evidence="3" id="KW-0238">DNA-binding</keyword>
<keyword evidence="6" id="KW-1185">Reference proteome</keyword>
<dbReference type="AlphaFoldDB" id="A0A4R2ET19"/>
<dbReference type="SUPFAM" id="SSF46785">
    <property type="entry name" value="Winged helix' DNA-binding domain"/>
    <property type="match status" value="1"/>
</dbReference>
<keyword evidence="4" id="KW-0804">Transcription</keyword>
<accession>A0A4R2ET19</accession>
<keyword evidence="2" id="KW-0805">Transcription regulation</keyword>
<dbReference type="InterPro" id="IPR036390">
    <property type="entry name" value="WH_DNA-bd_sf"/>
</dbReference>
<evidence type="ECO:0000313" key="6">
    <source>
        <dbReference type="Proteomes" id="UP000294830"/>
    </source>
</evidence>
<dbReference type="GO" id="GO:0003677">
    <property type="term" value="F:DNA binding"/>
    <property type="evidence" value="ECO:0007669"/>
    <property type="project" value="UniProtKB-KW"/>
</dbReference>
<dbReference type="PIRSF" id="PIRSF019455">
    <property type="entry name" value="CopR_AtkY"/>
    <property type="match status" value="1"/>
</dbReference>
<dbReference type="Proteomes" id="UP000294830">
    <property type="component" value="Unassembled WGS sequence"/>
</dbReference>
<dbReference type="EMBL" id="SLWB01000007">
    <property type="protein sequence ID" value="TCN67669.1"/>
    <property type="molecule type" value="Genomic_DNA"/>
</dbReference>
<dbReference type="GO" id="GO:0045892">
    <property type="term" value="P:negative regulation of DNA-templated transcription"/>
    <property type="evidence" value="ECO:0007669"/>
    <property type="project" value="InterPro"/>
</dbReference>
<dbReference type="Pfam" id="PF03965">
    <property type="entry name" value="Penicillinase_R"/>
    <property type="match status" value="1"/>
</dbReference>
<name>A0A4R2ET19_9BACT</name>
<dbReference type="Gene3D" id="1.10.4040.10">
    <property type="entry name" value="Penicillinase repressor domain"/>
    <property type="match status" value="1"/>
</dbReference>
<gene>
    <name evidence="5" type="ORF">CLV25_107128</name>
</gene>
<comment type="caution">
    <text evidence="5">The sequence shown here is derived from an EMBL/GenBank/DDBJ whole genome shotgun (WGS) entry which is preliminary data.</text>
</comment>
<dbReference type="InterPro" id="IPR005650">
    <property type="entry name" value="BlaI_family"/>
</dbReference>
<reference evidence="5 6" key="1">
    <citation type="submission" date="2019-03" db="EMBL/GenBank/DDBJ databases">
        <title>Genomic Encyclopedia of Archaeal and Bacterial Type Strains, Phase II (KMG-II): from individual species to whole genera.</title>
        <authorList>
            <person name="Goeker M."/>
        </authorList>
    </citation>
    <scope>NUCLEOTIDE SEQUENCE [LARGE SCALE GENOMIC DNA]</scope>
    <source>
        <strain evidence="5 6">RL-C</strain>
    </source>
</reference>
<evidence type="ECO:0000313" key="5">
    <source>
        <dbReference type="EMBL" id="TCN67669.1"/>
    </source>
</evidence>
<protein>
    <submittedName>
        <fullName evidence="5">Putative transcriptional regulator</fullName>
    </submittedName>
</protein>
<comment type="similarity">
    <text evidence="1">Belongs to the BlaI transcriptional regulatory family.</text>
</comment>
<organism evidence="5 6">
    <name type="scientific">Acetobacteroides hydrogenigenes</name>
    <dbReference type="NCBI Taxonomy" id="979970"/>
    <lineage>
        <taxon>Bacteria</taxon>
        <taxon>Pseudomonadati</taxon>
        <taxon>Bacteroidota</taxon>
        <taxon>Bacteroidia</taxon>
        <taxon>Bacteroidales</taxon>
        <taxon>Rikenellaceae</taxon>
        <taxon>Acetobacteroides</taxon>
    </lineage>
</organism>
<evidence type="ECO:0000256" key="3">
    <source>
        <dbReference type="ARBA" id="ARBA00023125"/>
    </source>
</evidence>
<evidence type="ECO:0000256" key="1">
    <source>
        <dbReference type="ARBA" id="ARBA00011046"/>
    </source>
</evidence>
<evidence type="ECO:0000256" key="2">
    <source>
        <dbReference type="ARBA" id="ARBA00023015"/>
    </source>
</evidence>
<evidence type="ECO:0000256" key="4">
    <source>
        <dbReference type="ARBA" id="ARBA00023163"/>
    </source>
</evidence>
<dbReference type="InterPro" id="IPR036388">
    <property type="entry name" value="WH-like_DNA-bd_sf"/>
</dbReference>
<sequence>MRIDRNILIIMEKLTPQEEEAMLLIWEIGSCTVKDILERYNPPKPPYTTLASVIKNLERKEFVTARKVGNTFEYTPCLTHEEYTKTFMSGVVKSYFSNSYQDLVMFFARDQKISSSELKEIIDMIEKGEEGKE</sequence>